<dbReference type="Gene3D" id="3.40.50.1820">
    <property type="entry name" value="alpha/beta hydrolase"/>
    <property type="match status" value="1"/>
</dbReference>
<accession>A0A7S3Q2P3</accession>
<evidence type="ECO:0000313" key="3">
    <source>
        <dbReference type="EMBL" id="CAE0463953.1"/>
    </source>
</evidence>
<feature type="chain" id="PRO_5031538558" description="Fungal lipase-type domain-containing protein" evidence="1">
    <location>
        <begin position="33"/>
        <end position="436"/>
    </location>
</feature>
<dbReference type="SUPFAM" id="SSF53474">
    <property type="entry name" value="alpha/beta-Hydrolases"/>
    <property type="match status" value="1"/>
</dbReference>
<dbReference type="InterPro" id="IPR051218">
    <property type="entry name" value="Sec_MonoDiacylglyc_Lipase"/>
</dbReference>
<dbReference type="Pfam" id="PF01764">
    <property type="entry name" value="Lipase_3"/>
    <property type="match status" value="1"/>
</dbReference>
<dbReference type="AlphaFoldDB" id="A0A7S3Q2P3"/>
<keyword evidence="1" id="KW-0732">Signal</keyword>
<feature type="signal peptide" evidence="1">
    <location>
        <begin position="1"/>
        <end position="32"/>
    </location>
</feature>
<gene>
    <name evidence="3" type="ORF">CDEB00056_LOCUS8794</name>
</gene>
<dbReference type="EMBL" id="HBIO01011306">
    <property type="protein sequence ID" value="CAE0463953.1"/>
    <property type="molecule type" value="Transcribed_RNA"/>
</dbReference>
<proteinExistence type="predicted"/>
<evidence type="ECO:0000259" key="2">
    <source>
        <dbReference type="Pfam" id="PF01764"/>
    </source>
</evidence>
<dbReference type="GO" id="GO:0006629">
    <property type="term" value="P:lipid metabolic process"/>
    <property type="evidence" value="ECO:0007669"/>
    <property type="project" value="InterPro"/>
</dbReference>
<organism evidence="3">
    <name type="scientific">Chaetoceros debilis</name>
    <dbReference type="NCBI Taxonomy" id="122233"/>
    <lineage>
        <taxon>Eukaryota</taxon>
        <taxon>Sar</taxon>
        <taxon>Stramenopiles</taxon>
        <taxon>Ochrophyta</taxon>
        <taxon>Bacillariophyta</taxon>
        <taxon>Coscinodiscophyceae</taxon>
        <taxon>Chaetocerotophycidae</taxon>
        <taxon>Chaetocerotales</taxon>
        <taxon>Chaetocerotaceae</taxon>
        <taxon>Chaetoceros</taxon>
    </lineage>
</organism>
<dbReference type="CDD" id="cd00519">
    <property type="entry name" value="Lipase_3"/>
    <property type="match status" value="1"/>
</dbReference>
<dbReference type="PANTHER" id="PTHR45856">
    <property type="entry name" value="ALPHA/BETA-HYDROLASES SUPERFAMILY PROTEIN"/>
    <property type="match status" value="1"/>
</dbReference>
<dbReference type="InterPro" id="IPR002921">
    <property type="entry name" value="Fungal_lipase-type"/>
</dbReference>
<protein>
    <recommendedName>
        <fullName evidence="2">Fungal lipase-type domain-containing protein</fullName>
    </recommendedName>
</protein>
<sequence length="436" mass="49188">MLQIVSDNMNSKTFAVALVTLVLCSLGNVAFGADTKTQSTKGEKLEQDKYKTVALNTMLQWSSLSYSYYTLRDIVRENDSNRPENKGKKDTVAFEQPELILTQLYHGNSEAPYTNTFLKYPITASNIVKFIKLNKKYLMGDEGSLGYRPQGDGTDEKLTVVRRLSQLDDEFDAEIVEFDDEYSDTGFMGLTTELIYSIIVNKTEERVTVVFRGSANTKDFIIDAAGLKKTPPEIKEFAGGDVNIHMGFSNYLFGGTHEGKKHSKFDQIIDILKQVYAKKEYKGYDLYITGHSLGGGLTQLLGFALAGSPMADFIPRPINCVSYASPTAGNRAYYDYFRKLEKENKLRHIRVSNQGDVVAVMPSIGYHQTGINFHVDANKRVQIKHADAKMSLWSQMSLNSLSMHGLHNYHDRLFTGHNEDIINLDIEEIYQKYAEL</sequence>
<feature type="domain" description="Fungal lipase-type" evidence="2">
    <location>
        <begin position="209"/>
        <end position="364"/>
    </location>
</feature>
<name>A0A7S3Q2P3_9STRA</name>
<dbReference type="PANTHER" id="PTHR45856:SF24">
    <property type="entry name" value="FUNGAL LIPASE-LIKE DOMAIN-CONTAINING PROTEIN"/>
    <property type="match status" value="1"/>
</dbReference>
<reference evidence="3" key="1">
    <citation type="submission" date="2021-01" db="EMBL/GenBank/DDBJ databases">
        <authorList>
            <person name="Corre E."/>
            <person name="Pelletier E."/>
            <person name="Niang G."/>
            <person name="Scheremetjew M."/>
            <person name="Finn R."/>
            <person name="Kale V."/>
            <person name="Holt S."/>
            <person name="Cochrane G."/>
            <person name="Meng A."/>
            <person name="Brown T."/>
            <person name="Cohen L."/>
        </authorList>
    </citation>
    <scope>NUCLEOTIDE SEQUENCE</scope>
    <source>
        <strain evidence="3">MM31A-1</strain>
    </source>
</reference>
<evidence type="ECO:0000256" key="1">
    <source>
        <dbReference type="SAM" id="SignalP"/>
    </source>
</evidence>
<dbReference type="InterPro" id="IPR029058">
    <property type="entry name" value="AB_hydrolase_fold"/>
</dbReference>